<organism evidence="1 2">
    <name type="scientific">Dyadobacter subterraneus</name>
    <dbReference type="NCBI Taxonomy" id="2773304"/>
    <lineage>
        <taxon>Bacteria</taxon>
        <taxon>Pseudomonadati</taxon>
        <taxon>Bacteroidota</taxon>
        <taxon>Cytophagia</taxon>
        <taxon>Cytophagales</taxon>
        <taxon>Spirosomataceae</taxon>
        <taxon>Dyadobacter</taxon>
    </lineage>
</organism>
<proteinExistence type="predicted"/>
<gene>
    <name evidence="1" type="ORF">IEE83_20335</name>
</gene>
<reference evidence="2" key="1">
    <citation type="submission" date="2023-07" db="EMBL/GenBank/DDBJ databases">
        <title>Dyadobacter sp. nov 'subterranea' isolated from contaminted grondwater.</title>
        <authorList>
            <person name="Szabo I."/>
            <person name="Al-Omari J."/>
            <person name="Szerdahelyi S.G."/>
            <person name="Rado J."/>
        </authorList>
    </citation>
    <scope>NUCLEOTIDE SEQUENCE [LARGE SCALE GENOMIC DNA]</scope>
    <source>
        <strain evidence="2">UP-52</strain>
    </source>
</reference>
<evidence type="ECO:0000313" key="1">
    <source>
        <dbReference type="EMBL" id="MBE9464242.1"/>
    </source>
</evidence>
<dbReference type="Proteomes" id="UP000634134">
    <property type="component" value="Unassembled WGS sequence"/>
</dbReference>
<sequence>MPKPGTALIVAGTASLVISKLGMGKVVVKALHMCLCNMALYPQVYLWELIKYTIFYVLDLKFFKDAYKEKNLRCGIKIA</sequence>
<evidence type="ECO:0000313" key="2">
    <source>
        <dbReference type="Proteomes" id="UP000634134"/>
    </source>
</evidence>
<keyword evidence="2" id="KW-1185">Reference proteome</keyword>
<protein>
    <submittedName>
        <fullName evidence="1">Uncharacterized protein</fullName>
    </submittedName>
</protein>
<comment type="caution">
    <text evidence="1">The sequence shown here is derived from an EMBL/GenBank/DDBJ whole genome shotgun (WGS) entry which is preliminary data.</text>
</comment>
<dbReference type="RefSeq" id="WP_228101895.1">
    <property type="nucleotide sequence ID" value="NZ_JACYGY010000001.1"/>
</dbReference>
<accession>A0ABR9WFG9</accession>
<dbReference type="EMBL" id="JACYGY010000001">
    <property type="protein sequence ID" value="MBE9464242.1"/>
    <property type="molecule type" value="Genomic_DNA"/>
</dbReference>
<name>A0ABR9WFG9_9BACT</name>